<reference evidence="2 3" key="1">
    <citation type="submission" date="2016-12" db="EMBL/GenBank/DDBJ databases">
        <title>Providencia rettgeri phage vB-PreS_PR1 - a deep-branching member of the T5-like siphoviruses.</title>
        <authorList>
            <person name="Oliveira H."/>
            <person name="Pinto G."/>
            <person name="Hendrix H."/>
            <person name="Noben J.-P."/>
            <person name="Gawor J."/>
            <person name="Lobocka M."/>
            <person name="Lavigne R."/>
            <person name="Azeredo J."/>
        </authorList>
    </citation>
    <scope>NUCLEOTIDE SEQUENCE [LARGE SCALE GENOMIC DNA]</scope>
</reference>
<keyword evidence="3" id="KW-1185">Reference proteome</keyword>
<proteinExistence type="predicted"/>
<feature type="region of interest" description="Disordered" evidence="1">
    <location>
        <begin position="242"/>
        <end position="272"/>
    </location>
</feature>
<name>A0A1S6KUY3_9CAUD</name>
<evidence type="ECO:0000256" key="1">
    <source>
        <dbReference type="SAM" id="MobiDB-lite"/>
    </source>
</evidence>
<evidence type="ECO:0000313" key="2">
    <source>
        <dbReference type="EMBL" id="AQT25232.1"/>
    </source>
</evidence>
<evidence type="ECO:0008006" key="4">
    <source>
        <dbReference type="Google" id="ProtNLM"/>
    </source>
</evidence>
<accession>A0A1S6KUY3</accession>
<dbReference type="EMBL" id="KY363465">
    <property type="protein sequence ID" value="AQT25232.1"/>
    <property type="molecule type" value="Genomic_DNA"/>
</dbReference>
<organism evidence="2 3">
    <name type="scientific">Providencia phage vB_PreS_PR1</name>
    <dbReference type="NCBI Taxonomy" id="1931407"/>
    <lineage>
        <taxon>Viruses</taxon>
        <taxon>Duplodnaviria</taxon>
        <taxon>Heunggongvirae</taxon>
        <taxon>Uroviricota</taxon>
        <taxon>Caudoviricetes</taxon>
        <taxon>Demerecviridae</taxon>
        <taxon>Priunavirus</taxon>
        <taxon>Priunavirus PR1</taxon>
    </lineage>
</organism>
<gene>
    <name evidence="2" type="ORF">PR1_128</name>
</gene>
<dbReference type="Proteomes" id="UP000222417">
    <property type="component" value="Segment"/>
</dbReference>
<evidence type="ECO:0000313" key="3">
    <source>
        <dbReference type="Proteomes" id="UP000222417"/>
    </source>
</evidence>
<protein>
    <recommendedName>
        <fullName evidence="4">D11 protein</fullName>
    </recommendedName>
</protein>
<dbReference type="OrthoDB" id="6173at10239"/>
<sequence length="272" mass="30494">MSGTKAWGSFSGKAETSKHAYLSLNQKGAFSIRIVSGVLPRYVYWIENKSLGISASFDSFRFNRSQEKFNNSLPDPIQDMHITQFNKFSKKSEEIKSRRNYLCWVLDRQDGSKMKLMELKSSLNDSINEMMGQLYADGLKSPMMIDLEITRIGEGKDTRYSVNIVKAMKDLAKLQDPASDIARAMLKDYEVIGEPVYDGDSMVAFEKVPDLATEFPAPYDPTRDDSIEAAAEAQRREVEEFLAKVKDDGNQNKPEESARANDLGAGEAAADL</sequence>
<feature type="compositionally biased region" description="Basic and acidic residues" evidence="1">
    <location>
        <begin position="242"/>
        <end position="259"/>
    </location>
</feature>